<keyword evidence="2" id="KW-0285">Flavoprotein</keyword>
<reference evidence="7" key="1">
    <citation type="submission" date="2022-05" db="EMBL/GenBank/DDBJ databases">
        <title>Jatrophihabitans sp. SB3-54 whole genome sequence.</title>
        <authorList>
            <person name="Suh M.K."/>
            <person name="Eom M.K."/>
            <person name="Kim J.S."/>
            <person name="Kim H.S."/>
            <person name="Do H.E."/>
            <person name="Shin Y.K."/>
            <person name="Lee J.-S."/>
        </authorList>
    </citation>
    <scope>NUCLEOTIDE SEQUENCE</scope>
    <source>
        <strain evidence="7">SB3-54</strain>
    </source>
</reference>
<dbReference type="Gene3D" id="3.50.50.60">
    <property type="entry name" value="FAD/NAD(P)-binding domain"/>
    <property type="match status" value="2"/>
</dbReference>
<dbReference type="Proteomes" id="UP001164693">
    <property type="component" value="Chromosome"/>
</dbReference>
<evidence type="ECO:0000256" key="3">
    <source>
        <dbReference type="ARBA" id="ARBA00022827"/>
    </source>
</evidence>
<accession>A0ABY7K5R9</accession>
<dbReference type="Pfam" id="PF00732">
    <property type="entry name" value="GMC_oxred_N"/>
    <property type="match status" value="1"/>
</dbReference>
<dbReference type="SUPFAM" id="SSF51905">
    <property type="entry name" value="FAD/NAD(P)-binding domain"/>
    <property type="match status" value="1"/>
</dbReference>
<evidence type="ECO:0000256" key="4">
    <source>
        <dbReference type="ARBA" id="ARBA00023002"/>
    </source>
</evidence>
<evidence type="ECO:0000313" key="8">
    <source>
        <dbReference type="Proteomes" id="UP001164693"/>
    </source>
</evidence>
<keyword evidence="8" id="KW-1185">Reference proteome</keyword>
<organism evidence="7 8">
    <name type="scientific">Jatrophihabitans cynanchi</name>
    <dbReference type="NCBI Taxonomy" id="2944128"/>
    <lineage>
        <taxon>Bacteria</taxon>
        <taxon>Bacillati</taxon>
        <taxon>Actinomycetota</taxon>
        <taxon>Actinomycetes</taxon>
        <taxon>Jatrophihabitantales</taxon>
        <taxon>Jatrophihabitantaceae</taxon>
        <taxon>Jatrophihabitans</taxon>
    </lineage>
</organism>
<comment type="similarity">
    <text evidence="1">Belongs to the GMC oxidoreductase family.</text>
</comment>
<gene>
    <name evidence="7" type="ORF">M6B22_09490</name>
</gene>
<proteinExistence type="inferred from homology"/>
<dbReference type="SUPFAM" id="SSF54373">
    <property type="entry name" value="FAD-linked reductases, C-terminal domain"/>
    <property type="match status" value="1"/>
</dbReference>
<keyword evidence="3" id="KW-0274">FAD</keyword>
<dbReference type="Pfam" id="PF05199">
    <property type="entry name" value="GMC_oxred_C"/>
    <property type="match status" value="1"/>
</dbReference>
<feature type="domain" description="Glucose-methanol-choline oxidoreductase C-terminal" evidence="6">
    <location>
        <begin position="403"/>
        <end position="521"/>
    </location>
</feature>
<dbReference type="PANTHER" id="PTHR46056">
    <property type="entry name" value="LONG-CHAIN-ALCOHOL OXIDASE"/>
    <property type="match status" value="1"/>
</dbReference>
<dbReference type="EMBL" id="CP097463">
    <property type="protein sequence ID" value="WAX58972.1"/>
    <property type="molecule type" value="Genomic_DNA"/>
</dbReference>
<dbReference type="InterPro" id="IPR000172">
    <property type="entry name" value="GMC_OxRdtase_N"/>
</dbReference>
<protein>
    <submittedName>
        <fullName evidence="7">GMC family oxidoreductase</fullName>
    </submittedName>
</protein>
<keyword evidence="4" id="KW-0560">Oxidoreductase</keyword>
<evidence type="ECO:0000259" key="6">
    <source>
        <dbReference type="Pfam" id="PF05199"/>
    </source>
</evidence>
<dbReference type="RefSeq" id="WP_269445511.1">
    <property type="nucleotide sequence ID" value="NZ_CP097463.1"/>
</dbReference>
<dbReference type="InterPro" id="IPR007867">
    <property type="entry name" value="GMC_OxRtase_C"/>
</dbReference>
<dbReference type="PANTHER" id="PTHR46056:SF12">
    <property type="entry name" value="LONG-CHAIN-ALCOHOL OXIDASE"/>
    <property type="match status" value="1"/>
</dbReference>
<feature type="domain" description="Glucose-methanol-choline oxidoreductase N-terminal" evidence="5">
    <location>
        <begin position="11"/>
        <end position="311"/>
    </location>
</feature>
<evidence type="ECO:0000259" key="5">
    <source>
        <dbReference type="Pfam" id="PF00732"/>
    </source>
</evidence>
<sequence>MTSDLHAAVIVVGAGPAGAVLSVRLAEAGLSVICLEQGDWLQSGAVIHESTDTPTLSLQTLRELDGNPIRRRLPGDYPIDESASDITPIMWNGVGGGSVAYLAQWTRSLPSDFRVRSLDGVADDWPLTYYDLEPFYRRVETDFRVSGTSGDPAYPAGNAPPHPAVSLPEGALRVAEAHRDLGWHWWPGTNALHTGPGDHGCTDLGVCRWGCPRAAKGSADRTHWPRALALGVRLLTGAHVQLVETDLAGRATGVVYVTGDGTRHRVTADAVVVAGNGIGTPRLLLASASERFPDGVANSSGLVGKRLMMHPFGTVVGLFDDELGTSAAAWGQLLYSLQFYETDPSRGFARGAKWGLVPTGRPETITRTYPWGDRPIWGAGFHDEVARRFDRSIAWGIIAEDLPDESNFVSLSSTLTDSWGMPAPALHYRVSENSQAILDFNLARAAESLGAAGARETMVAPLIRESGWHILGTCVMGTDPARSVVDAFGRTHDVPNLFVADGSVWPTSSGTNPTATVAAMALRQAEHLLSTMRVAA</sequence>
<evidence type="ECO:0000313" key="7">
    <source>
        <dbReference type="EMBL" id="WAX58972.1"/>
    </source>
</evidence>
<evidence type="ECO:0000256" key="1">
    <source>
        <dbReference type="ARBA" id="ARBA00010790"/>
    </source>
</evidence>
<dbReference type="InterPro" id="IPR036188">
    <property type="entry name" value="FAD/NAD-bd_sf"/>
</dbReference>
<evidence type="ECO:0000256" key="2">
    <source>
        <dbReference type="ARBA" id="ARBA00022630"/>
    </source>
</evidence>
<name>A0ABY7K5R9_9ACTN</name>